<sequence>MCGPISCSNLKLLDNVGESGLENLLQLLWLILV</sequence>
<dbReference type="EMBL" id="GBRH01232445">
    <property type="protein sequence ID" value="JAD65450.1"/>
    <property type="molecule type" value="Transcribed_RNA"/>
</dbReference>
<reference evidence="1" key="1">
    <citation type="submission" date="2014-09" db="EMBL/GenBank/DDBJ databases">
        <authorList>
            <person name="Magalhaes I.L.F."/>
            <person name="Oliveira U."/>
            <person name="Santos F.R."/>
            <person name="Vidigal T.H.D.A."/>
            <person name="Brescovit A.D."/>
            <person name="Santos A.J."/>
        </authorList>
    </citation>
    <scope>NUCLEOTIDE SEQUENCE</scope>
    <source>
        <tissue evidence="1">Shoot tissue taken approximately 20 cm above the soil surface</tissue>
    </source>
</reference>
<proteinExistence type="predicted"/>
<protein>
    <submittedName>
        <fullName evidence="1">Uncharacterized protein</fullName>
    </submittedName>
</protein>
<name>A0A0A9BWA0_ARUDO</name>
<organism evidence="1">
    <name type="scientific">Arundo donax</name>
    <name type="common">Giant reed</name>
    <name type="synonym">Donax arundinaceus</name>
    <dbReference type="NCBI Taxonomy" id="35708"/>
    <lineage>
        <taxon>Eukaryota</taxon>
        <taxon>Viridiplantae</taxon>
        <taxon>Streptophyta</taxon>
        <taxon>Embryophyta</taxon>
        <taxon>Tracheophyta</taxon>
        <taxon>Spermatophyta</taxon>
        <taxon>Magnoliopsida</taxon>
        <taxon>Liliopsida</taxon>
        <taxon>Poales</taxon>
        <taxon>Poaceae</taxon>
        <taxon>PACMAD clade</taxon>
        <taxon>Arundinoideae</taxon>
        <taxon>Arundineae</taxon>
        <taxon>Arundo</taxon>
    </lineage>
</organism>
<evidence type="ECO:0000313" key="1">
    <source>
        <dbReference type="EMBL" id="JAD65450.1"/>
    </source>
</evidence>
<accession>A0A0A9BWA0</accession>
<dbReference type="AlphaFoldDB" id="A0A0A9BWA0"/>
<reference evidence="1" key="2">
    <citation type="journal article" date="2015" name="Data Brief">
        <title>Shoot transcriptome of the giant reed, Arundo donax.</title>
        <authorList>
            <person name="Barrero R.A."/>
            <person name="Guerrero F.D."/>
            <person name="Moolhuijzen P."/>
            <person name="Goolsby J.A."/>
            <person name="Tidwell J."/>
            <person name="Bellgard S.E."/>
            <person name="Bellgard M.I."/>
        </authorList>
    </citation>
    <scope>NUCLEOTIDE SEQUENCE</scope>
    <source>
        <tissue evidence="1">Shoot tissue taken approximately 20 cm above the soil surface</tissue>
    </source>
</reference>